<dbReference type="InterPro" id="IPR036397">
    <property type="entry name" value="RNaseH_sf"/>
</dbReference>
<dbReference type="InterPro" id="IPR002156">
    <property type="entry name" value="RNaseH_domain"/>
</dbReference>
<dbReference type="PANTHER" id="PTHR48475:SF2">
    <property type="entry name" value="RIBONUCLEASE H"/>
    <property type="match status" value="1"/>
</dbReference>
<dbReference type="SUPFAM" id="SSF53098">
    <property type="entry name" value="Ribonuclease H-like"/>
    <property type="match status" value="1"/>
</dbReference>
<dbReference type="Gramene" id="VVA26519">
    <property type="protein sequence ID" value="VVA26519"/>
    <property type="gene ID" value="Prudul26B015709"/>
</dbReference>
<proteinExistence type="predicted"/>
<name>A0A5E4FH65_PRUDU</name>
<accession>A0A5E4FH65</accession>
<dbReference type="AlphaFoldDB" id="A0A5E4FH65"/>
<evidence type="ECO:0000313" key="3">
    <source>
        <dbReference type="Proteomes" id="UP000327085"/>
    </source>
</evidence>
<dbReference type="GO" id="GO:0004523">
    <property type="term" value="F:RNA-DNA hybrid ribonuclease activity"/>
    <property type="evidence" value="ECO:0007669"/>
    <property type="project" value="InterPro"/>
</dbReference>
<gene>
    <name evidence="2" type="ORF">ALMOND_2B015709</name>
</gene>
<dbReference type="Gene3D" id="3.30.420.10">
    <property type="entry name" value="Ribonuclease H-like superfamily/Ribonuclease H"/>
    <property type="match status" value="1"/>
</dbReference>
<dbReference type="GO" id="GO:0003676">
    <property type="term" value="F:nucleic acid binding"/>
    <property type="evidence" value="ECO:0007669"/>
    <property type="project" value="InterPro"/>
</dbReference>
<sequence>MRNVWDNLGKAKRTYKLSRIGFTGEVDYPNQFGPRPRDRYHIASLVLYKPSPYRGRDALPCYQEARPGLSSFGSASRSILPTMSSFDQRSTPSRFSLTNHFDKSFIHQRSLDASSSGLFELSECHIDYRPRPAIKRLVVNKVEYTLNFQFKATNNEADYEALLAGICLTYDLGAKQLSALSDSMLIINQVNNTYQVKGKAMEAYLVKA</sequence>
<dbReference type="Pfam" id="PF13456">
    <property type="entry name" value="RVT_3"/>
    <property type="match status" value="1"/>
</dbReference>
<evidence type="ECO:0000259" key="1">
    <source>
        <dbReference type="Pfam" id="PF13456"/>
    </source>
</evidence>
<dbReference type="EMBL" id="CABIKO010000108">
    <property type="protein sequence ID" value="VVA26519.1"/>
    <property type="molecule type" value="Genomic_DNA"/>
</dbReference>
<protein>
    <submittedName>
        <fullName evidence="2">PREDICTED: Mb2253c family</fullName>
    </submittedName>
</protein>
<feature type="domain" description="RNase H type-1" evidence="1">
    <location>
        <begin position="148"/>
        <end position="205"/>
    </location>
</feature>
<dbReference type="PANTHER" id="PTHR48475">
    <property type="entry name" value="RIBONUCLEASE H"/>
    <property type="match status" value="1"/>
</dbReference>
<organism evidence="2 3">
    <name type="scientific">Prunus dulcis</name>
    <name type="common">Almond</name>
    <name type="synonym">Amygdalus dulcis</name>
    <dbReference type="NCBI Taxonomy" id="3755"/>
    <lineage>
        <taxon>Eukaryota</taxon>
        <taxon>Viridiplantae</taxon>
        <taxon>Streptophyta</taxon>
        <taxon>Embryophyta</taxon>
        <taxon>Tracheophyta</taxon>
        <taxon>Spermatophyta</taxon>
        <taxon>Magnoliopsida</taxon>
        <taxon>eudicotyledons</taxon>
        <taxon>Gunneridae</taxon>
        <taxon>Pentapetalae</taxon>
        <taxon>rosids</taxon>
        <taxon>fabids</taxon>
        <taxon>Rosales</taxon>
        <taxon>Rosaceae</taxon>
        <taxon>Amygdaloideae</taxon>
        <taxon>Amygdaleae</taxon>
        <taxon>Prunus</taxon>
    </lineage>
</organism>
<reference evidence="3" key="1">
    <citation type="journal article" date="2020" name="Plant J.">
        <title>Transposons played a major role in the diversification between the closely related almond and peach genomes: results from the almond genome sequence.</title>
        <authorList>
            <person name="Alioto T."/>
            <person name="Alexiou K.G."/>
            <person name="Bardil A."/>
            <person name="Barteri F."/>
            <person name="Castanera R."/>
            <person name="Cruz F."/>
            <person name="Dhingra A."/>
            <person name="Duval H."/>
            <person name="Fernandez I Marti A."/>
            <person name="Frias L."/>
            <person name="Galan B."/>
            <person name="Garcia J.L."/>
            <person name="Howad W."/>
            <person name="Gomez-Garrido J."/>
            <person name="Gut M."/>
            <person name="Julca I."/>
            <person name="Morata J."/>
            <person name="Puigdomenech P."/>
            <person name="Ribeca P."/>
            <person name="Rubio Cabetas M.J."/>
            <person name="Vlasova A."/>
            <person name="Wirthensohn M."/>
            <person name="Garcia-Mas J."/>
            <person name="Gabaldon T."/>
            <person name="Casacuberta J.M."/>
            <person name="Arus P."/>
        </authorList>
    </citation>
    <scope>NUCLEOTIDE SEQUENCE [LARGE SCALE GENOMIC DNA]</scope>
    <source>
        <strain evidence="3">cv. Texas</strain>
    </source>
</reference>
<dbReference type="Proteomes" id="UP000327085">
    <property type="component" value="Chromosome 7"/>
</dbReference>
<evidence type="ECO:0000313" key="2">
    <source>
        <dbReference type="EMBL" id="VVA26519.1"/>
    </source>
</evidence>
<dbReference type="InParanoid" id="A0A5E4FH65"/>
<dbReference type="InterPro" id="IPR012337">
    <property type="entry name" value="RNaseH-like_sf"/>
</dbReference>